<organism evidence="1 2">
    <name type="scientific">Tulasnella calospora MUT 4182</name>
    <dbReference type="NCBI Taxonomy" id="1051891"/>
    <lineage>
        <taxon>Eukaryota</taxon>
        <taxon>Fungi</taxon>
        <taxon>Dikarya</taxon>
        <taxon>Basidiomycota</taxon>
        <taxon>Agaricomycotina</taxon>
        <taxon>Agaricomycetes</taxon>
        <taxon>Cantharellales</taxon>
        <taxon>Tulasnellaceae</taxon>
        <taxon>Tulasnella</taxon>
    </lineage>
</organism>
<gene>
    <name evidence="1" type="ORF">M407DRAFT_40285</name>
</gene>
<evidence type="ECO:0000313" key="1">
    <source>
        <dbReference type="EMBL" id="KIO26212.1"/>
    </source>
</evidence>
<keyword evidence="2" id="KW-1185">Reference proteome</keyword>
<dbReference type="HOGENOM" id="CLU_108765_0_0_1"/>
<dbReference type="EMBL" id="KN823027">
    <property type="protein sequence ID" value="KIO26212.1"/>
    <property type="molecule type" value="Genomic_DNA"/>
</dbReference>
<proteinExistence type="predicted"/>
<protein>
    <submittedName>
        <fullName evidence="1">Uncharacterized protein</fullName>
    </submittedName>
</protein>
<name>A0A0C3LXL4_9AGAM</name>
<reference evidence="2" key="2">
    <citation type="submission" date="2015-01" db="EMBL/GenBank/DDBJ databases">
        <title>Evolutionary Origins and Diversification of the Mycorrhizal Mutualists.</title>
        <authorList>
            <consortium name="DOE Joint Genome Institute"/>
            <consortium name="Mycorrhizal Genomics Consortium"/>
            <person name="Kohler A."/>
            <person name="Kuo A."/>
            <person name="Nagy L.G."/>
            <person name="Floudas D."/>
            <person name="Copeland A."/>
            <person name="Barry K.W."/>
            <person name="Cichocki N."/>
            <person name="Veneault-Fourrey C."/>
            <person name="LaButti K."/>
            <person name="Lindquist E.A."/>
            <person name="Lipzen A."/>
            <person name="Lundell T."/>
            <person name="Morin E."/>
            <person name="Murat C."/>
            <person name="Riley R."/>
            <person name="Ohm R."/>
            <person name="Sun H."/>
            <person name="Tunlid A."/>
            <person name="Henrissat B."/>
            <person name="Grigoriev I.V."/>
            <person name="Hibbett D.S."/>
            <person name="Martin F."/>
        </authorList>
    </citation>
    <scope>NUCLEOTIDE SEQUENCE [LARGE SCALE GENOMIC DNA]</scope>
    <source>
        <strain evidence="2">MUT 4182</strain>
    </source>
</reference>
<reference evidence="1 2" key="1">
    <citation type="submission" date="2014-04" db="EMBL/GenBank/DDBJ databases">
        <authorList>
            <consortium name="DOE Joint Genome Institute"/>
            <person name="Kuo A."/>
            <person name="Girlanda M."/>
            <person name="Perotto S."/>
            <person name="Kohler A."/>
            <person name="Nagy L.G."/>
            <person name="Floudas D."/>
            <person name="Copeland A."/>
            <person name="Barry K.W."/>
            <person name="Cichocki N."/>
            <person name="Veneault-Fourrey C."/>
            <person name="LaButti K."/>
            <person name="Lindquist E.A."/>
            <person name="Lipzen A."/>
            <person name="Lundell T."/>
            <person name="Morin E."/>
            <person name="Murat C."/>
            <person name="Sun H."/>
            <person name="Tunlid A."/>
            <person name="Henrissat B."/>
            <person name="Grigoriev I.V."/>
            <person name="Hibbett D.S."/>
            <person name="Martin F."/>
            <person name="Nordberg H.P."/>
            <person name="Cantor M.N."/>
            <person name="Hua S.X."/>
        </authorList>
    </citation>
    <scope>NUCLEOTIDE SEQUENCE [LARGE SCALE GENOMIC DNA]</scope>
    <source>
        <strain evidence="1 2">MUT 4182</strain>
    </source>
</reference>
<accession>A0A0C3LXL4</accession>
<dbReference type="Proteomes" id="UP000054248">
    <property type="component" value="Unassembled WGS sequence"/>
</dbReference>
<sequence length="231" mass="26711">RDVIKLDKQDDRAAIRLFSAATLNHIVQHHPEWKGLACYLFVFGELVDAYQNRSISHSNRLKMVLRARFFLEQWRLFLCSSDYKEDRHYISQDAHEIAMNLIDGFLSLILIHRDHLPGSPPFFPWLYGTAANEHVFGLMRRQVVDFTLLDFIYSVPKTSILMGMEFREGAHQSDSDETLRARASGYYHTYCQSKGLNNPSLFRVYPSNSEINTISLAAYEESAELWAMLGV</sequence>
<dbReference type="OrthoDB" id="3268677at2759"/>
<dbReference type="AlphaFoldDB" id="A0A0C3LXL4"/>
<feature type="non-terminal residue" evidence="1">
    <location>
        <position position="231"/>
    </location>
</feature>
<feature type="non-terminal residue" evidence="1">
    <location>
        <position position="1"/>
    </location>
</feature>
<evidence type="ECO:0000313" key="2">
    <source>
        <dbReference type="Proteomes" id="UP000054248"/>
    </source>
</evidence>